<evidence type="ECO:0000313" key="2">
    <source>
        <dbReference type="EMBL" id="KXZ50560.1"/>
    </source>
</evidence>
<proteinExistence type="predicted"/>
<organism evidence="2 3">
    <name type="scientific">Gonium pectorale</name>
    <name type="common">Green alga</name>
    <dbReference type="NCBI Taxonomy" id="33097"/>
    <lineage>
        <taxon>Eukaryota</taxon>
        <taxon>Viridiplantae</taxon>
        <taxon>Chlorophyta</taxon>
        <taxon>core chlorophytes</taxon>
        <taxon>Chlorophyceae</taxon>
        <taxon>CS clade</taxon>
        <taxon>Chlamydomonadales</taxon>
        <taxon>Volvocaceae</taxon>
        <taxon>Gonium</taxon>
    </lineage>
</organism>
<evidence type="ECO:0000256" key="1">
    <source>
        <dbReference type="SAM" id="MobiDB-lite"/>
    </source>
</evidence>
<dbReference type="AlphaFoldDB" id="A0A150GMJ8"/>
<feature type="region of interest" description="Disordered" evidence="1">
    <location>
        <begin position="1"/>
        <end position="22"/>
    </location>
</feature>
<dbReference type="Proteomes" id="UP000075714">
    <property type="component" value="Unassembled WGS sequence"/>
</dbReference>
<dbReference type="EMBL" id="LSYV01000017">
    <property type="protein sequence ID" value="KXZ50560.1"/>
    <property type="molecule type" value="Genomic_DNA"/>
</dbReference>
<gene>
    <name evidence="2" type="ORF">GPECTOR_16g735</name>
</gene>
<evidence type="ECO:0000313" key="3">
    <source>
        <dbReference type="Proteomes" id="UP000075714"/>
    </source>
</evidence>
<reference evidence="3" key="1">
    <citation type="journal article" date="2016" name="Nat. Commun.">
        <title>The Gonium pectorale genome demonstrates co-option of cell cycle regulation during the evolution of multicellularity.</title>
        <authorList>
            <person name="Hanschen E.R."/>
            <person name="Marriage T.N."/>
            <person name="Ferris P.J."/>
            <person name="Hamaji T."/>
            <person name="Toyoda A."/>
            <person name="Fujiyama A."/>
            <person name="Neme R."/>
            <person name="Noguchi H."/>
            <person name="Minakuchi Y."/>
            <person name="Suzuki M."/>
            <person name="Kawai-Toyooka H."/>
            <person name="Smith D.R."/>
            <person name="Sparks H."/>
            <person name="Anderson J."/>
            <person name="Bakaric R."/>
            <person name="Luria V."/>
            <person name="Karger A."/>
            <person name="Kirschner M.W."/>
            <person name="Durand P.M."/>
            <person name="Michod R.E."/>
            <person name="Nozaki H."/>
            <person name="Olson B.J."/>
        </authorList>
    </citation>
    <scope>NUCLEOTIDE SEQUENCE [LARGE SCALE GENOMIC DNA]</scope>
    <source>
        <strain evidence="3">NIES-2863</strain>
    </source>
</reference>
<sequence length="94" mass="10300">MNHALNRMNNMTGHKRKHQQTDAVKSVVNDNNLCKHCIKSRPIEQVNTWPCEDHKHMTKGGAKKQNAQGVAQCVGSGGCPARCANMWACASASQ</sequence>
<comment type="caution">
    <text evidence="2">The sequence shown here is derived from an EMBL/GenBank/DDBJ whole genome shotgun (WGS) entry which is preliminary data.</text>
</comment>
<protein>
    <submittedName>
        <fullName evidence="2">Uncharacterized protein</fullName>
    </submittedName>
</protein>
<name>A0A150GMJ8_GONPE</name>
<accession>A0A150GMJ8</accession>
<keyword evidence="3" id="KW-1185">Reference proteome</keyword>